<gene>
    <name evidence="2" type="ORF">CUNI_LOCUS13106</name>
</gene>
<protein>
    <submittedName>
        <fullName evidence="2">Uncharacterized protein</fullName>
    </submittedName>
</protein>
<sequence length="142" mass="15786">MSATGDPASASGVSRQDQGGQKPDPVTGLVPKVKKGGSLLIIDYYYDQEPEDDVNFELRPAAGRNGCEAVFSVARSSSSRSRNVLDVSKLIEEDVWKTLVVKKKKLKKTFFRVKLAKPKNLDLTQYFMIKSERLSSSDEDKK</sequence>
<feature type="region of interest" description="Disordered" evidence="1">
    <location>
        <begin position="1"/>
        <end position="31"/>
    </location>
</feature>
<evidence type="ECO:0000256" key="1">
    <source>
        <dbReference type="SAM" id="MobiDB-lite"/>
    </source>
</evidence>
<dbReference type="AlphaFoldDB" id="A0A8S3ZHC2"/>
<keyword evidence="3" id="KW-1185">Reference proteome</keyword>
<proteinExistence type="predicted"/>
<reference evidence="2" key="1">
    <citation type="submission" date="2021-04" db="EMBL/GenBank/DDBJ databases">
        <authorList>
            <consortium name="Molecular Ecology Group"/>
        </authorList>
    </citation>
    <scope>NUCLEOTIDE SEQUENCE</scope>
</reference>
<organism evidence="2 3">
    <name type="scientific">Candidula unifasciata</name>
    <dbReference type="NCBI Taxonomy" id="100452"/>
    <lineage>
        <taxon>Eukaryota</taxon>
        <taxon>Metazoa</taxon>
        <taxon>Spiralia</taxon>
        <taxon>Lophotrochozoa</taxon>
        <taxon>Mollusca</taxon>
        <taxon>Gastropoda</taxon>
        <taxon>Heterobranchia</taxon>
        <taxon>Euthyneura</taxon>
        <taxon>Panpulmonata</taxon>
        <taxon>Eupulmonata</taxon>
        <taxon>Stylommatophora</taxon>
        <taxon>Helicina</taxon>
        <taxon>Helicoidea</taxon>
        <taxon>Geomitridae</taxon>
        <taxon>Candidula</taxon>
    </lineage>
</organism>
<dbReference type="Proteomes" id="UP000678393">
    <property type="component" value="Unassembled WGS sequence"/>
</dbReference>
<comment type="caution">
    <text evidence="2">The sequence shown here is derived from an EMBL/GenBank/DDBJ whole genome shotgun (WGS) entry which is preliminary data.</text>
</comment>
<accession>A0A8S3ZHC2</accession>
<evidence type="ECO:0000313" key="2">
    <source>
        <dbReference type="EMBL" id="CAG5127548.1"/>
    </source>
</evidence>
<evidence type="ECO:0000313" key="3">
    <source>
        <dbReference type="Proteomes" id="UP000678393"/>
    </source>
</evidence>
<dbReference type="EMBL" id="CAJHNH020002723">
    <property type="protein sequence ID" value="CAG5127548.1"/>
    <property type="molecule type" value="Genomic_DNA"/>
</dbReference>
<name>A0A8S3ZHC2_9EUPU</name>